<dbReference type="AlphaFoldDB" id="A0AAP8SNQ9"/>
<proteinExistence type="predicted"/>
<evidence type="ECO:0000313" key="1">
    <source>
        <dbReference type="EMBL" id="PLW86373.1"/>
    </source>
</evidence>
<organism evidence="1 2">
    <name type="scientific">Halioglobus japonicus</name>
    <dbReference type="NCBI Taxonomy" id="930805"/>
    <lineage>
        <taxon>Bacteria</taxon>
        <taxon>Pseudomonadati</taxon>
        <taxon>Pseudomonadota</taxon>
        <taxon>Gammaproteobacteria</taxon>
        <taxon>Cellvibrionales</taxon>
        <taxon>Halieaceae</taxon>
        <taxon>Halioglobus</taxon>
    </lineage>
</organism>
<name>A0AAP8SNQ9_9GAMM</name>
<accession>A0AAP8SNQ9</accession>
<keyword evidence="2" id="KW-1185">Reference proteome</keyword>
<gene>
    <name evidence="1" type="ORF">C0029_08075</name>
</gene>
<evidence type="ECO:0000313" key="2">
    <source>
        <dbReference type="Proteomes" id="UP000235162"/>
    </source>
</evidence>
<sequence>MVTEEVVFCFGDRGIFAVMSLNPVRTPYLTFHAGADIGLQIRVDLDKLLIYHNEGTQYMRVDTDVATFTLFTDESKIHRFKHFLESHMT</sequence>
<protein>
    <submittedName>
        <fullName evidence="1">Uncharacterized protein</fullName>
    </submittedName>
</protein>
<dbReference type="EMBL" id="PKUR01000002">
    <property type="protein sequence ID" value="PLW86373.1"/>
    <property type="molecule type" value="Genomic_DNA"/>
</dbReference>
<comment type="caution">
    <text evidence="1">The sequence shown here is derived from an EMBL/GenBank/DDBJ whole genome shotgun (WGS) entry which is preliminary data.</text>
</comment>
<dbReference type="KEGG" id="hja:BST95_09035"/>
<reference evidence="1 2" key="1">
    <citation type="submission" date="2018-01" db="EMBL/GenBank/DDBJ databases">
        <title>The draft genome sequence of Halioglobus japonicus S1-36.</title>
        <authorList>
            <person name="Du Z.-J."/>
            <person name="Shi M.-J."/>
        </authorList>
    </citation>
    <scope>NUCLEOTIDE SEQUENCE [LARGE SCALE GENOMIC DNA]</scope>
    <source>
        <strain evidence="1 2">S1-36</strain>
    </source>
</reference>
<dbReference type="Proteomes" id="UP000235162">
    <property type="component" value="Unassembled WGS sequence"/>
</dbReference>